<dbReference type="PANTHER" id="PTHR47652:SF3">
    <property type="entry name" value="MITOCHONDRIAL IMPORT INNER MEMBRANE TRANSLOCASE SUBUNIT TIM44"/>
    <property type="match status" value="1"/>
</dbReference>
<feature type="coiled-coil region" evidence="1">
    <location>
        <begin position="753"/>
        <end position="780"/>
    </location>
</feature>
<dbReference type="PANTHER" id="PTHR47652">
    <property type="entry name" value="MITOCHONDRIAL IMPORT INNER MEMBRANE TRANSLOCASE SUBUNIT TIM44"/>
    <property type="match status" value="1"/>
</dbReference>
<organism evidence="3 4">
    <name type="scientific">Gloeothece citriformis (strain PCC 7424)</name>
    <name type="common">Cyanothece sp. (strain PCC 7424)</name>
    <dbReference type="NCBI Taxonomy" id="65393"/>
    <lineage>
        <taxon>Bacteria</taxon>
        <taxon>Bacillati</taxon>
        <taxon>Cyanobacteriota</taxon>
        <taxon>Cyanophyceae</taxon>
        <taxon>Oscillatoriophycideae</taxon>
        <taxon>Chroococcales</taxon>
        <taxon>Aphanothecaceae</taxon>
        <taxon>Gloeothece</taxon>
        <taxon>Gloeothece citriformis</taxon>
    </lineage>
</organism>
<evidence type="ECO:0000313" key="4">
    <source>
        <dbReference type="Proteomes" id="UP000002384"/>
    </source>
</evidence>
<feature type="transmembrane region" description="Helical" evidence="2">
    <location>
        <begin position="977"/>
        <end position="1000"/>
    </location>
</feature>
<dbReference type="KEGG" id="cyc:PCC7424_1753"/>
<keyword evidence="4" id="KW-1185">Reference proteome</keyword>
<dbReference type="AlphaFoldDB" id="B7KC83"/>
<dbReference type="Proteomes" id="UP000002384">
    <property type="component" value="Chromosome"/>
</dbReference>
<reference evidence="4" key="1">
    <citation type="journal article" date="2011" name="MBio">
        <title>Novel metabolic attributes of the genus Cyanothece, comprising a group of unicellular nitrogen-fixing Cyanobacteria.</title>
        <authorList>
            <person name="Bandyopadhyay A."/>
            <person name="Elvitigala T."/>
            <person name="Welsh E."/>
            <person name="Stockel J."/>
            <person name="Liberton M."/>
            <person name="Min H."/>
            <person name="Sherman L.A."/>
            <person name="Pakrasi H.B."/>
        </authorList>
    </citation>
    <scope>NUCLEOTIDE SEQUENCE [LARGE SCALE GENOMIC DNA]</scope>
    <source>
        <strain evidence="4">PCC 7424</strain>
    </source>
</reference>
<name>B7KC83_GLOC7</name>
<protein>
    <submittedName>
        <fullName evidence="3">Uncharacterized protein</fullName>
    </submittedName>
</protein>
<keyword evidence="1" id="KW-0175">Coiled coil</keyword>
<evidence type="ECO:0000313" key="3">
    <source>
        <dbReference type="EMBL" id="ACK70188.1"/>
    </source>
</evidence>
<keyword evidence="2" id="KW-0812">Transmembrane</keyword>
<feature type="coiled-coil region" evidence="1">
    <location>
        <begin position="539"/>
        <end position="570"/>
    </location>
</feature>
<feature type="coiled-coil region" evidence="1">
    <location>
        <begin position="931"/>
        <end position="969"/>
    </location>
</feature>
<dbReference type="RefSeq" id="WP_012599131.1">
    <property type="nucleotide sequence ID" value="NC_011729.1"/>
</dbReference>
<proteinExistence type="predicted"/>
<feature type="coiled-coil region" evidence="1">
    <location>
        <begin position="829"/>
        <end position="860"/>
    </location>
</feature>
<evidence type="ECO:0000256" key="2">
    <source>
        <dbReference type="SAM" id="Phobius"/>
    </source>
</evidence>
<dbReference type="STRING" id="65393.PCC7424_1753"/>
<accession>B7KC83</accession>
<keyword evidence="2" id="KW-0472">Membrane</keyword>
<dbReference type="eggNOG" id="COG1196">
    <property type="taxonomic scope" value="Bacteria"/>
</dbReference>
<feature type="transmembrane region" description="Helical" evidence="2">
    <location>
        <begin position="32"/>
        <end position="58"/>
    </location>
</feature>
<evidence type="ECO:0000256" key="1">
    <source>
        <dbReference type="SAM" id="Coils"/>
    </source>
</evidence>
<keyword evidence="2" id="KW-1133">Transmembrane helix</keyword>
<feature type="transmembrane region" description="Helical" evidence="2">
    <location>
        <begin position="120"/>
        <end position="141"/>
    </location>
</feature>
<feature type="transmembrane region" description="Helical" evidence="2">
    <location>
        <begin position="92"/>
        <end position="114"/>
    </location>
</feature>
<gene>
    <name evidence="3" type="ordered locus">PCC7424_1753</name>
</gene>
<sequence length="1007" mass="114750">MIQNGEIILDFYHQSFGVVKTPVSPTLNPSPAFVFSGTQFFVALVAGVLMAFAFQFLLTNLTLATDISTESSPLETKAESWGKKVREIESKVGIWALITVNLALFCACFLAVKLTLINNIGLGAITGVVIWSAFFLILLWLSSKTVNSLLSSVVNTASSSFQGISQIAITALGGKAVNAEVVNTVEESIASVRRELSSAIDPVTFREQVQDYINQLQPPQLDLQKIAPDFQKILSNTNLDFLSDPNHLKNIDRQFFVDLVSNNTNFSEQEINQIANQLETAWQKVREQDHAKLSERLEKFIEKIPAQISSDSEPQKEQSSNLGKQALQYGIASLFSKILDDDNLSELELGKHLKNLPKELSHIFGQNDSENTIKSDVKDYLLHSKSWHLNRETLKQEFRDVIYDPEANPGLVRQQLESVNRDFFEEILKQRKEFSSDKINEITDQLTGIRQEIFEQVKNAETETQNNTLREKLEKYLGSIDQNLNPEEIENNLKSLLQDPEAEFNQLCDRLSQFDRDPLKQMLSQTGQNLNDEQINTIVNQFEKVRDSVLSEAKDAQEQAKSKAQEWGNQIESYLKNTNKEELNPENIQADLEKLVNEPQQGAKALKNRLSQFDRDTLVKLLSQREDLSEEDINRFVDRFLEMRDNIFNAPSKLAGKAKDEYEQVKQKIADYLRNTNLEELNPEGIKQDLGQLFEQPQEGAKALKNRLSQVDRETLVKLLSQREDLSEEQINETVDQIQDVINNIVKAPRRLAKRTTKKVENWQSQLEDYLRKTDQEELNPQGIKRDLKLLIEQPGSGFEKISDRLAKFDRDTLVSILSQREDISSEQVNEIINNIESVRDQIREQAQKAQDKAQAAIDRVFDQIRQYLNNMERPELNYEGIKRDLQKLLEDPQAGLEQLRDRLSQFDRDTLVALFSANPALSQKDADHLISQIEQVRDRVLTRAERLQEQAQHKIEQIQQKASQQIKETRKVTATAAWWLFGTALTSVGIAALAGVVAVRGLDLFS</sequence>
<dbReference type="EMBL" id="CP001291">
    <property type="protein sequence ID" value="ACK70188.1"/>
    <property type="molecule type" value="Genomic_DNA"/>
</dbReference>
<dbReference type="OrthoDB" id="415154at2"/>
<dbReference type="HOGENOM" id="CLU_293146_0_0_3"/>